<dbReference type="AlphaFoldDB" id="A0A5R9E3P2"/>
<feature type="compositionally biased region" description="Basic residues" evidence="1">
    <location>
        <begin position="35"/>
        <end position="45"/>
    </location>
</feature>
<accession>A0A5R9E3P2</accession>
<evidence type="ECO:0000313" key="3">
    <source>
        <dbReference type="Proteomes" id="UP000305921"/>
    </source>
</evidence>
<feature type="compositionally biased region" description="Basic residues" evidence="1">
    <location>
        <begin position="218"/>
        <end position="231"/>
    </location>
</feature>
<feature type="compositionally biased region" description="Low complexity" evidence="1">
    <location>
        <begin position="178"/>
        <end position="189"/>
    </location>
</feature>
<dbReference type="EMBL" id="VAWE01000001">
    <property type="protein sequence ID" value="TLQ44446.1"/>
    <property type="molecule type" value="Genomic_DNA"/>
</dbReference>
<proteinExistence type="predicted"/>
<keyword evidence="3" id="KW-1185">Reference proteome</keyword>
<dbReference type="Proteomes" id="UP000305921">
    <property type="component" value="Unassembled WGS sequence"/>
</dbReference>
<comment type="caution">
    <text evidence="2">The sequence shown here is derived from an EMBL/GenBank/DDBJ whole genome shotgun (WGS) entry which is preliminary data.</text>
</comment>
<protein>
    <submittedName>
        <fullName evidence="2">Uncharacterized protein</fullName>
    </submittedName>
</protein>
<feature type="compositionally biased region" description="Basic and acidic residues" evidence="1">
    <location>
        <begin position="50"/>
        <end position="65"/>
    </location>
</feature>
<name>A0A5R9E3P2_9ACTN</name>
<evidence type="ECO:0000313" key="2">
    <source>
        <dbReference type="EMBL" id="TLQ44446.1"/>
    </source>
</evidence>
<gene>
    <name evidence="2" type="ORF">FEF34_16100</name>
</gene>
<organism evidence="2 3">
    <name type="scientific">Streptomyces marianii</name>
    <dbReference type="NCBI Taxonomy" id="1817406"/>
    <lineage>
        <taxon>Bacteria</taxon>
        <taxon>Bacillati</taxon>
        <taxon>Actinomycetota</taxon>
        <taxon>Actinomycetes</taxon>
        <taxon>Kitasatosporales</taxon>
        <taxon>Streptomycetaceae</taxon>
        <taxon>Streptomyces</taxon>
    </lineage>
</organism>
<feature type="compositionally biased region" description="Basic and acidic residues" evidence="1">
    <location>
        <begin position="24"/>
        <end position="34"/>
    </location>
</feature>
<reference evidence="2 3" key="1">
    <citation type="submission" date="2019-05" db="EMBL/GenBank/DDBJ databases">
        <title>Streptomyces marianii sp. nov., a novel marine actinomycete from southern coast of India.</title>
        <authorList>
            <person name="Iniyan A.M."/>
            <person name="Wink J."/>
            <person name="Ramprasad E."/>
            <person name="Ramana C.V."/>
            <person name="Bunk B."/>
            <person name="Sproer C."/>
            <person name="Joseph F.-J.R.S."/>
            <person name="Vincent S.G.P."/>
        </authorList>
    </citation>
    <scope>NUCLEOTIDE SEQUENCE [LARGE SCALE GENOMIC DNA]</scope>
    <source>
        <strain evidence="2 3">ICN19</strain>
    </source>
</reference>
<feature type="region of interest" description="Disordered" evidence="1">
    <location>
        <begin position="1"/>
        <end position="231"/>
    </location>
</feature>
<evidence type="ECO:0000256" key="1">
    <source>
        <dbReference type="SAM" id="MobiDB-lite"/>
    </source>
</evidence>
<feature type="compositionally biased region" description="Low complexity" evidence="1">
    <location>
        <begin position="66"/>
        <end position="80"/>
    </location>
</feature>
<sequence>MGTVSTGLAHAPDYPRPLPAPGRGRGERVPERPGHRPRQIRRRPAPARTEPPRVRAWAEEARRAAEAAGTAAESSAAGTRVPAAVVGANDVTQTVETPRPHIGSPTAGVEPDVRASGGGPGSAPRAERTRSPGGRRTRPSAPWLTRSPEGSSPPDPVTGRNAAPGTVTDPVTGRDAAPGPTGPTECPGPGSVPDESSRVTGVSTPVRVSGRTEPPVRHSARPRTRRCPCSRTRRRRTGRWRCCPTGSTCRTAR</sequence>